<feature type="domain" description="MSP" evidence="3">
    <location>
        <begin position="9"/>
        <end position="126"/>
    </location>
</feature>
<evidence type="ECO:0000259" key="3">
    <source>
        <dbReference type="PROSITE" id="PS50202"/>
    </source>
</evidence>
<keyword evidence="1" id="KW-0963">Cytoplasm</keyword>
<protein>
    <recommendedName>
        <fullName evidence="1">Major sperm protein</fullName>
    </recommendedName>
</protein>
<keyword evidence="4" id="KW-1185">Reference proteome</keyword>
<name>A0A914XD43_9BILA</name>
<dbReference type="PROSITE" id="PS50202">
    <property type="entry name" value="MSP"/>
    <property type="match status" value="1"/>
</dbReference>
<accession>A0A914XD43</accession>
<dbReference type="AlphaFoldDB" id="A0A914XD43"/>
<reference evidence="5" key="1">
    <citation type="submission" date="2022-11" db="UniProtKB">
        <authorList>
            <consortium name="WormBaseParasite"/>
        </authorList>
    </citation>
    <scope>IDENTIFICATION</scope>
</reference>
<sequence length="179" mass="20331">MAENEGEFLLKTEPTDNIVFKGEKLGEEPALVDLKLTNPTNERRAFKVKCTSNEMFRIRPPVSTIEPYGSATVQLTFKGNFVPESGKHYFVVYHIKCDDDARTPRKIWDDHNGDPEGSQRLIVDFDVESDSDADKKPEDKVDEEIIEIINGADMKEDVKKDDMEKIGNGSEYEGDENKD</sequence>
<proteinExistence type="predicted"/>
<dbReference type="PANTHER" id="PTHR21513">
    <property type="entry name" value="MAJOR SPERM PROTEIN"/>
    <property type="match status" value="1"/>
</dbReference>
<dbReference type="SUPFAM" id="SSF49354">
    <property type="entry name" value="PapD-like"/>
    <property type="match status" value="1"/>
</dbReference>
<keyword evidence="1" id="KW-0206">Cytoskeleton</keyword>
<evidence type="ECO:0000256" key="2">
    <source>
        <dbReference type="SAM" id="MobiDB-lite"/>
    </source>
</evidence>
<dbReference type="PANTHER" id="PTHR21513:SF19">
    <property type="entry name" value="MAJOR SPERM PROTEIN"/>
    <property type="match status" value="1"/>
</dbReference>
<evidence type="ECO:0000313" key="4">
    <source>
        <dbReference type="Proteomes" id="UP000887566"/>
    </source>
</evidence>
<dbReference type="InterPro" id="IPR013783">
    <property type="entry name" value="Ig-like_fold"/>
</dbReference>
<feature type="region of interest" description="Disordered" evidence="2">
    <location>
        <begin position="151"/>
        <end position="179"/>
    </location>
</feature>
<dbReference type="WBParaSite" id="PSAMB.scaffold7930size6877.g30726.t1">
    <property type="protein sequence ID" value="PSAMB.scaffold7930size6877.g30726.t1"/>
    <property type="gene ID" value="PSAMB.scaffold7930size6877.g30726"/>
</dbReference>
<evidence type="ECO:0000313" key="5">
    <source>
        <dbReference type="WBParaSite" id="PSAMB.scaffold7930size6877.g30726.t1"/>
    </source>
</evidence>
<evidence type="ECO:0000256" key="1">
    <source>
        <dbReference type="RuleBase" id="RU003425"/>
    </source>
</evidence>
<feature type="compositionally biased region" description="Basic and acidic residues" evidence="2">
    <location>
        <begin position="153"/>
        <end position="165"/>
    </location>
</feature>
<dbReference type="Proteomes" id="UP000887566">
    <property type="component" value="Unplaced"/>
</dbReference>
<organism evidence="4 5">
    <name type="scientific">Plectus sambesii</name>
    <dbReference type="NCBI Taxonomy" id="2011161"/>
    <lineage>
        <taxon>Eukaryota</taxon>
        <taxon>Metazoa</taxon>
        <taxon>Ecdysozoa</taxon>
        <taxon>Nematoda</taxon>
        <taxon>Chromadorea</taxon>
        <taxon>Plectida</taxon>
        <taxon>Plectina</taxon>
        <taxon>Plectoidea</taxon>
        <taxon>Plectidae</taxon>
        <taxon>Plectus</taxon>
    </lineage>
</organism>
<dbReference type="InterPro" id="IPR008962">
    <property type="entry name" value="PapD-like_sf"/>
</dbReference>
<dbReference type="Pfam" id="PF00635">
    <property type="entry name" value="Motile_Sperm"/>
    <property type="match status" value="1"/>
</dbReference>
<dbReference type="Gene3D" id="2.60.40.10">
    <property type="entry name" value="Immunoglobulins"/>
    <property type="match status" value="1"/>
</dbReference>
<dbReference type="InterPro" id="IPR000535">
    <property type="entry name" value="MSP_dom"/>
</dbReference>
<comment type="function">
    <text evidence="1">Central component in molecular interactions underlying sperm crawling. Forms an extensive filament system that extends from sperm villipoda, along the leading edge of the pseudopod.</text>
</comment>